<dbReference type="PANTHER" id="PTHR45629">
    <property type="entry name" value="SNF2/RAD54 FAMILY MEMBER"/>
    <property type="match status" value="1"/>
</dbReference>
<feature type="compositionally biased region" description="Polar residues" evidence="15">
    <location>
        <begin position="319"/>
        <end position="328"/>
    </location>
</feature>
<dbReference type="Proteomes" id="UP000678393">
    <property type="component" value="Unassembled WGS sequence"/>
</dbReference>
<evidence type="ECO:0000256" key="9">
    <source>
        <dbReference type="ARBA" id="ARBA00023204"/>
    </source>
</evidence>
<dbReference type="GO" id="GO:0016787">
    <property type="term" value="F:hydrolase activity"/>
    <property type="evidence" value="ECO:0007669"/>
    <property type="project" value="UniProtKB-KW"/>
</dbReference>
<dbReference type="CDD" id="cd22254">
    <property type="entry name" value="CSB_WHD"/>
    <property type="match status" value="1"/>
</dbReference>
<dbReference type="GO" id="GO:0006283">
    <property type="term" value="P:transcription-coupled nucleotide-excision repair"/>
    <property type="evidence" value="ECO:0007669"/>
    <property type="project" value="TreeGrafter"/>
</dbReference>
<dbReference type="InterPro" id="IPR014001">
    <property type="entry name" value="Helicase_ATP-bd"/>
</dbReference>
<keyword evidence="6" id="KW-0347">Helicase</keyword>
<keyword evidence="3" id="KW-0547">Nucleotide-binding</keyword>
<dbReference type="Gene3D" id="3.40.50.10810">
    <property type="entry name" value="Tandem AAA-ATPase domain"/>
    <property type="match status" value="1"/>
</dbReference>
<dbReference type="PANTHER" id="PTHR45629:SF7">
    <property type="entry name" value="DNA EXCISION REPAIR PROTEIN ERCC-6-RELATED"/>
    <property type="match status" value="1"/>
</dbReference>
<dbReference type="SMART" id="SM00490">
    <property type="entry name" value="HELICc"/>
    <property type="match status" value="1"/>
</dbReference>
<evidence type="ECO:0000256" key="4">
    <source>
        <dbReference type="ARBA" id="ARBA00022763"/>
    </source>
</evidence>
<accession>A0A8S3ZMF7</accession>
<keyword evidence="7" id="KW-0067">ATP-binding</keyword>
<dbReference type="GO" id="GO:0008094">
    <property type="term" value="F:ATP-dependent activity, acting on DNA"/>
    <property type="evidence" value="ECO:0007669"/>
    <property type="project" value="TreeGrafter"/>
</dbReference>
<dbReference type="CDD" id="cd18793">
    <property type="entry name" value="SF2_C_SNF"/>
    <property type="match status" value="1"/>
</dbReference>
<dbReference type="InterPro" id="IPR059240">
    <property type="entry name" value="cc_ERCC-6_N"/>
</dbReference>
<dbReference type="InterPro" id="IPR000330">
    <property type="entry name" value="SNF2_N"/>
</dbReference>
<feature type="compositionally biased region" description="Acidic residues" evidence="15">
    <location>
        <begin position="443"/>
        <end position="459"/>
    </location>
</feature>
<dbReference type="PROSITE" id="PS51194">
    <property type="entry name" value="HELICASE_CTER"/>
    <property type="match status" value="1"/>
</dbReference>
<evidence type="ECO:0000256" key="12">
    <source>
        <dbReference type="ARBA" id="ARBA00076356"/>
    </source>
</evidence>
<keyword evidence="10" id="KW-0539">Nucleus</keyword>
<feature type="compositionally biased region" description="Basic residues" evidence="15">
    <location>
        <begin position="260"/>
        <end position="272"/>
    </location>
</feature>
<evidence type="ECO:0000259" key="16">
    <source>
        <dbReference type="PROSITE" id="PS51192"/>
    </source>
</evidence>
<dbReference type="InterPro" id="IPR050496">
    <property type="entry name" value="SNF2_RAD54_helicase_repair"/>
</dbReference>
<dbReference type="GO" id="GO:0005524">
    <property type="term" value="F:ATP binding"/>
    <property type="evidence" value="ECO:0007669"/>
    <property type="project" value="UniProtKB-KW"/>
</dbReference>
<dbReference type="Pfam" id="PF00271">
    <property type="entry name" value="Helicase_C"/>
    <property type="match status" value="1"/>
</dbReference>
<evidence type="ECO:0000256" key="5">
    <source>
        <dbReference type="ARBA" id="ARBA00022801"/>
    </source>
</evidence>
<evidence type="ECO:0000256" key="6">
    <source>
        <dbReference type="ARBA" id="ARBA00022806"/>
    </source>
</evidence>
<evidence type="ECO:0000313" key="19">
    <source>
        <dbReference type="Proteomes" id="UP000678393"/>
    </source>
</evidence>
<dbReference type="EMBL" id="CAJHNH020003294">
    <property type="protein sequence ID" value="CAG5128960.1"/>
    <property type="molecule type" value="Genomic_DNA"/>
</dbReference>
<feature type="region of interest" description="Disordered" evidence="15">
    <location>
        <begin position="1206"/>
        <end position="1272"/>
    </location>
</feature>
<feature type="region of interest" description="Disordered" evidence="15">
    <location>
        <begin position="442"/>
        <end position="461"/>
    </location>
</feature>
<keyword evidence="19" id="KW-1185">Reference proteome</keyword>
<dbReference type="CDD" id="cd18000">
    <property type="entry name" value="DEXHc_ERCC6"/>
    <property type="match status" value="1"/>
</dbReference>
<evidence type="ECO:0000256" key="10">
    <source>
        <dbReference type="ARBA" id="ARBA00023242"/>
    </source>
</evidence>
<evidence type="ECO:0000256" key="1">
    <source>
        <dbReference type="ARBA" id="ARBA00004123"/>
    </source>
</evidence>
<dbReference type="InterPro" id="IPR058951">
    <property type="entry name" value="WHD_Rad26_CSB-like"/>
</dbReference>
<feature type="compositionally biased region" description="Basic and acidic residues" evidence="15">
    <location>
        <begin position="273"/>
        <end position="283"/>
    </location>
</feature>
<dbReference type="GO" id="GO:0005634">
    <property type="term" value="C:nucleus"/>
    <property type="evidence" value="ECO:0007669"/>
    <property type="project" value="UniProtKB-SubCell"/>
</dbReference>
<keyword evidence="5" id="KW-0378">Hydrolase</keyword>
<protein>
    <recommendedName>
        <fullName evidence="11">DNA excision repair protein ERCC-6</fullName>
    </recommendedName>
    <alternativeName>
        <fullName evidence="12">ATP-dependent helicase ERCC6</fullName>
    </alternativeName>
    <alternativeName>
        <fullName evidence="13">Cockayne syndrome protein CSB</fullName>
    </alternativeName>
</protein>
<feature type="region of interest" description="Disordered" evidence="15">
    <location>
        <begin position="1"/>
        <end position="37"/>
    </location>
</feature>
<keyword evidence="4" id="KW-0227">DNA damage</keyword>
<comment type="caution">
    <text evidence="18">The sequence shown here is derived from an EMBL/GenBank/DDBJ whole genome shotgun (WGS) entry which is preliminary data.</text>
</comment>
<evidence type="ECO:0000256" key="3">
    <source>
        <dbReference type="ARBA" id="ARBA00022741"/>
    </source>
</evidence>
<name>A0A8S3ZMF7_9EUPU</name>
<evidence type="ECO:0000256" key="15">
    <source>
        <dbReference type="SAM" id="MobiDB-lite"/>
    </source>
</evidence>
<feature type="compositionally biased region" description="Basic and acidic residues" evidence="15">
    <location>
        <begin position="291"/>
        <end position="304"/>
    </location>
</feature>
<dbReference type="GO" id="GO:0004386">
    <property type="term" value="F:helicase activity"/>
    <property type="evidence" value="ECO:0007669"/>
    <property type="project" value="UniProtKB-KW"/>
</dbReference>
<feature type="region of interest" description="Disordered" evidence="15">
    <location>
        <begin position="1011"/>
        <end position="1035"/>
    </location>
</feature>
<dbReference type="SMART" id="SM00487">
    <property type="entry name" value="DEXDc"/>
    <property type="match status" value="1"/>
</dbReference>
<feature type="region of interest" description="Disordered" evidence="15">
    <location>
        <begin position="260"/>
        <end position="431"/>
    </location>
</feature>
<feature type="compositionally biased region" description="Polar residues" evidence="15">
    <location>
        <begin position="1140"/>
        <end position="1158"/>
    </location>
</feature>
<comment type="similarity">
    <text evidence="2">Belongs to the SNF2/RAD54 helicase family.</text>
</comment>
<feature type="coiled-coil region" evidence="14">
    <location>
        <begin position="1051"/>
        <end position="1081"/>
    </location>
</feature>
<keyword evidence="8" id="KW-0238">DNA-binding</keyword>
<keyword evidence="9" id="KW-0234">DNA repair</keyword>
<dbReference type="PROSITE" id="PS51192">
    <property type="entry name" value="HELICASE_ATP_BIND_1"/>
    <property type="match status" value="1"/>
</dbReference>
<gene>
    <name evidence="18" type="ORF">CUNI_LOCUS14518</name>
</gene>
<dbReference type="InterPro" id="IPR049730">
    <property type="entry name" value="SNF2/RAD54-like_C"/>
</dbReference>
<evidence type="ECO:0000256" key="7">
    <source>
        <dbReference type="ARBA" id="ARBA00022840"/>
    </source>
</evidence>
<proteinExistence type="inferred from homology"/>
<dbReference type="FunFam" id="3.40.50.300:FF:000863">
    <property type="entry name" value="DNA excision repair protein ERCC-6"/>
    <property type="match status" value="1"/>
</dbReference>
<evidence type="ECO:0000313" key="18">
    <source>
        <dbReference type="EMBL" id="CAG5128960.1"/>
    </source>
</evidence>
<dbReference type="Pfam" id="PF00176">
    <property type="entry name" value="SNF2-rel_dom"/>
    <property type="match status" value="1"/>
</dbReference>
<comment type="subcellular location">
    <subcellularLocation>
        <location evidence="1">Nucleus</location>
    </subcellularLocation>
</comment>
<sequence>MIMERQHYKPSKSANPEESASDGKEGGPSNDVNTVRATSDAFRVDTGLIPQGALDEQGSSELQELGLTVFNQDVFEQGIIDQVDHALAKEEEIRLKNVLMRELTAINDDILLAKKDLDRANEAEAKIENISDRNRDLQRQLESIRKQKENKIKQLRTLSVRRENVGKKLAWFDRSTPETAEDEEAEHTVDEAFNVGAKPKKETERERMIRTGEMTPFGTLVKVNTQQSSSKQIHLSDFEKLFVAKESTQKKVQKDFSKYLKQRTARASNAKKAKLDDSHEESSSKSSVKLRKTEKFDEKDKHSSGQEAGHSLPKRKRNAGSQSQPEQNEMTDGEDFERDAEEIEDEEDEYHPSKDELQDEFSDDEEYADEDNNTHGKKKSTRRRGSLKRKKPRPLPKYRGNSDEDEPLRTKVKRDKSIRQEKDDADAESYQKRLFRQQKLDQLEEGQDADSDNDPEAEFDGGFQVPRKLWKKLFNYQKTGVRWLWELHCQQAGGIVGDEMGLGKTIQTISFLAALRTSNVRNVNFPYKGLGPTIIICPTTVMHQWLKEFHKWWPDFRVAILHSSGSFTGSESDLVRSIAKSQGILITSYNTLVIHQELVLRFNWHYVILDEGHKIRNPDAKVTLCAKQFRTPHRIILSGSPIQNNLKELWSLFDFVFPGKLGTLPDFMQHFSIPIVQGGYSNATQTQVETAYRCACVLRDTINPYLIRRMKSDVKKHLDLPNKNEQVLFCRLTNEQRDVYQEYLDSRECNDILQGKFQVFAGLITLRKICNHPDLSTGGPQVFQGQDMPDEPECQFGYYKRSGKMIVVEALLRLWHKQKHRVLLFTQSKAMLNILEKLAQNKGYTYLVMDGGTPISARQPLISQYNNDPSIYLFLLTTRVGGLGVNLTGADRVIIYDPDWNPSTDVQARERAWRIGQTRQVTIYRLLTSGTIEEKIYHRQIFKQFLTNRVLKDPKQRRLFKSHDMWELFSLGSQDNEEGTETSALFAGTGSDVRIPRKLRKNRFDELQEKIRKEKEEKETKEEADGAKHQKRTRGGQLIMEEEEAGVDFDSEELERMKEFARQLSRKIEAEKKQRELKGNEHIEESKTVDRQTVLNSNDKKIEDGIHQDIDKIVMESNKTSAFESGNVNEDTNITAQKELQQGQKDSINTAKAHNWKQNGKKWTIPTLKKDRAPIHGDELEKNKIINGKGKKLSAPLSSHERSIIAKKSLAGKNREPELSKHTKKRKHHDAKFEGERISHLVKNRPLPTNAVPEDDQQQNRQTGSEGSHQDDYVLRQLFKKTGIHGAMKHDKIMDSGRPDYVIVEAEAERVAREAAAALRRSRQQCASALAGVPTWTGQHGGLVKPRFGQKKNSLLVEKSGKSEAASSSQSSLNVKAAQKETGEKLFDGSISGNVSLNPKNNSLTSSDLLNKIRARKRLSALATDPEEDDEFLRPDRPQTVEPKDEELLQDIRNYIAFMATNDGEATTQEIVLNFGKRLPKSDAPKFKAMLNQVCEFHNGVWRLKSEFR</sequence>
<evidence type="ECO:0000256" key="8">
    <source>
        <dbReference type="ARBA" id="ARBA00023125"/>
    </source>
</evidence>
<reference evidence="18" key="1">
    <citation type="submission" date="2021-04" db="EMBL/GenBank/DDBJ databases">
        <authorList>
            <consortium name="Molecular Ecology Group"/>
        </authorList>
    </citation>
    <scope>NUCLEOTIDE SEQUENCE</scope>
</reference>
<feature type="region of interest" description="Disordered" evidence="15">
    <location>
        <begin position="1140"/>
        <end position="1165"/>
    </location>
</feature>
<evidence type="ECO:0000256" key="13">
    <source>
        <dbReference type="ARBA" id="ARBA00079118"/>
    </source>
</evidence>
<dbReference type="InterPro" id="IPR027417">
    <property type="entry name" value="P-loop_NTPase"/>
</dbReference>
<evidence type="ECO:0000256" key="14">
    <source>
        <dbReference type="SAM" id="Coils"/>
    </source>
</evidence>
<feature type="coiled-coil region" evidence="14">
    <location>
        <begin position="113"/>
        <end position="161"/>
    </location>
</feature>
<feature type="compositionally biased region" description="Acidic residues" evidence="15">
    <location>
        <begin position="329"/>
        <end position="349"/>
    </location>
</feature>
<feature type="domain" description="Helicase C-terminal" evidence="17">
    <location>
        <begin position="807"/>
        <end position="961"/>
    </location>
</feature>
<feature type="domain" description="Helicase ATP-binding" evidence="16">
    <location>
        <begin position="485"/>
        <end position="659"/>
    </location>
</feature>
<dbReference type="Gene3D" id="3.40.50.300">
    <property type="entry name" value="P-loop containing nucleotide triphosphate hydrolases"/>
    <property type="match status" value="1"/>
</dbReference>
<dbReference type="FunFam" id="3.40.50.10810:FF:000042">
    <property type="entry name" value="SNF2 family helicase-like protein"/>
    <property type="match status" value="1"/>
</dbReference>
<dbReference type="InterPro" id="IPR038718">
    <property type="entry name" value="SNF2-like_sf"/>
</dbReference>
<keyword evidence="14" id="KW-0175">Coiled coil</keyword>
<evidence type="ECO:0000256" key="11">
    <source>
        <dbReference type="ARBA" id="ARBA00071998"/>
    </source>
</evidence>
<organism evidence="18 19">
    <name type="scientific">Candidula unifasciata</name>
    <dbReference type="NCBI Taxonomy" id="100452"/>
    <lineage>
        <taxon>Eukaryota</taxon>
        <taxon>Metazoa</taxon>
        <taxon>Spiralia</taxon>
        <taxon>Lophotrochozoa</taxon>
        <taxon>Mollusca</taxon>
        <taxon>Gastropoda</taxon>
        <taxon>Heterobranchia</taxon>
        <taxon>Euthyneura</taxon>
        <taxon>Panpulmonata</taxon>
        <taxon>Eupulmonata</taxon>
        <taxon>Stylommatophora</taxon>
        <taxon>Helicina</taxon>
        <taxon>Helicoidea</taxon>
        <taxon>Geomitridae</taxon>
        <taxon>Candidula</taxon>
    </lineage>
</organism>
<dbReference type="InterPro" id="IPR001650">
    <property type="entry name" value="Helicase_C-like"/>
</dbReference>
<dbReference type="OrthoDB" id="413460at2759"/>
<dbReference type="CDD" id="cd21397">
    <property type="entry name" value="cc_ERCC-6_N"/>
    <property type="match status" value="1"/>
</dbReference>
<evidence type="ECO:0000259" key="17">
    <source>
        <dbReference type="PROSITE" id="PS51194"/>
    </source>
</evidence>
<feature type="compositionally biased region" description="Basic residues" evidence="15">
    <location>
        <begin position="375"/>
        <end position="396"/>
    </location>
</feature>
<dbReference type="SUPFAM" id="SSF52540">
    <property type="entry name" value="P-loop containing nucleoside triphosphate hydrolases"/>
    <property type="match status" value="2"/>
</dbReference>
<feature type="compositionally biased region" description="Acidic residues" evidence="15">
    <location>
        <begin position="357"/>
        <end position="371"/>
    </location>
</feature>
<dbReference type="Pfam" id="PF25875">
    <property type="entry name" value="WHD_Rad26_CSB"/>
    <property type="match status" value="1"/>
</dbReference>
<evidence type="ECO:0000256" key="2">
    <source>
        <dbReference type="ARBA" id="ARBA00007025"/>
    </source>
</evidence>
<feature type="compositionally biased region" description="Basic and acidic residues" evidence="15">
    <location>
        <begin position="1011"/>
        <end position="1028"/>
    </location>
</feature>